<dbReference type="EMBL" id="PDSH01000003">
    <property type="protein sequence ID" value="PIE25531.1"/>
    <property type="molecule type" value="Genomic_DNA"/>
</dbReference>
<comment type="caution">
    <text evidence="5">The sequence shown here is derived from an EMBL/GenBank/DDBJ whole genome shotgun (WGS) entry which is preliminary data.</text>
</comment>
<dbReference type="InterPro" id="IPR036986">
    <property type="entry name" value="S4_RNA-bd_sf"/>
</dbReference>
<sequence>MQRADLLLVDTGLAQSRTHAQRMIKNEQVTAFFKGRWQLVSKPGIKLDINTEFRISESQLDRYVSRGAIKLQAAFAQCPLDLSDKTAIDVGQSTGGFTDYLLQHGIAQVVGIEVGHDQLAAKLRQDHRVICYEGTNARDLPQEKLLQHTQGKGFDLAVMDVSFISQTKILPSLTPLILPNGYLITLVKPQFEVGKEGIGRGGIVRDSKLYPRVKEKITQCCNTLGLTPKHYLPSPIKGGDGNQEFLLIARKETPLP</sequence>
<protein>
    <submittedName>
        <fullName evidence="5">TlyA family rRNA (Cytidine-2'-O)-methyltransferase</fullName>
    </submittedName>
</protein>
<keyword evidence="5" id="KW-0808">Transferase</keyword>
<dbReference type="Proteomes" id="UP000243469">
    <property type="component" value="Unassembled WGS sequence"/>
</dbReference>
<evidence type="ECO:0000313" key="6">
    <source>
        <dbReference type="Proteomes" id="UP000243469"/>
    </source>
</evidence>
<dbReference type="InterPro" id="IPR029063">
    <property type="entry name" value="SAM-dependent_MTases_sf"/>
</dbReference>
<gene>
    <name evidence="5" type="ORF">CSA60_00150</name>
</gene>
<dbReference type="Pfam" id="PF01728">
    <property type="entry name" value="FtsJ"/>
    <property type="match status" value="1"/>
</dbReference>
<evidence type="ECO:0000256" key="1">
    <source>
        <dbReference type="ARBA" id="ARBA00022884"/>
    </source>
</evidence>
<evidence type="ECO:0000256" key="2">
    <source>
        <dbReference type="ARBA" id="ARBA00029460"/>
    </source>
</evidence>
<reference evidence="5 6" key="1">
    <citation type="submission" date="2017-10" db="EMBL/GenBank/DDBJ databases">
        <title>Novel microbial diversity and functional potential in the marine mammal oral microbiome.</title>
        <authorList>
            <person name="Dudek N.K."/>
            <person name="Sun C.L."/>
            <person name="Burstein D."/>
            <person name="Kantor R.S."/>
            <person name="Aliaga Goltsman D.S."/>
            <person name="Bik E.M."/>
            <person name="Thomas B.C."/>
            <person name="Banfield J.F."/>
            <person name="Relman D.A."/>
        </authorList>
    </citation>
    <scope>NUCLEOTIDE SEQUENCE [LARGE SCALE GENOMIC DNA]</scope>
    <source>
        <strain evidence="5">DOLJORAL78_47_21</strain>
    </source>
</reference>
<name>A0A2G6JQ26_NEPCE</name>
<dbReference type="CDD" id="cd02440">
    <property type="entry name" value="AdoMet_MTases"/>
    <property type="match status" value="1"/>
</dbReference>
<feature type="domain" description="Ribosomal RNA methyltransferase FtsJ" evidence="4">
    <location>
        <begin position="63"/>
        <end position="250"/>
    </location>
</feature>
<dbReference type="InterPro" id="IPR004538">
    <property type="entry name" value="Hemolysin_A/TlyA"/>
</dbReference>
<dbReference type="PIRSF" id="PIRSF005578">
    <property type="entry name" value="TlyA"/>
    <property type="match status" value="1"/>
</dbReference>
<dbReference type="InterPro" id="IPR002877">
    <property type="entry name" value="RNA_MeTrfase_FtsJ_dom"/>
</dbReference>
<dbReference type="PANTHER" id="PTHR32319:SF0">
    <property type="entry name" value="BACTERIAL HEMOLYSIN-LIKE PROTEIN"/>
    <property type="match status" value="1"/>
</dbReference>
<comment type="similarity">
    <text evidence="2">Belongs to the TlyA family.</text>
</comment>
<proteinExistence type="inferred from homology"/>
<dbReference type="NCBIfam" id="TIGR00478">
    <property type="entry name" value="tly"/>
    <property type="match status" value="1"/>
</dbReference>
<dbReference type="AlphaFoldDB" id="A0A2G6JQ26"/>
<dbReference type="PROSITE" id="PS50889">
    <property type="entry name" value="S4"/>
    <property type="match status" value="1"/>
</dbReference>
<accession>A0A2G6JQ26</accession>
<dbReference type="Gene3D" id="3.40.50.150">
    <property type="entry name" value="Vaccinia Virus protein VP39"/>
    <property type="match status" value="1"/>
</dbReference>
<evidence type="ECO:0000256" key="3">
    <source>
        <dbReference type="PROSITE-ProRule" id="PRU00182"/>
    </source>
</evidence>
<dbReference type="PANTHER" id="PTHR32319">
    <property type="entry name" value="BACTERIAL HEMOLYSIN-LIKE PROTEIN"/>
    <property type="match status" value="1"/>
</dbReference>
<dbReference type="GO" id="GO:0003723">
    <property type="term" value="F:RNA binding"/>
    <property type="evidence" value="ECO:0007669"/>
    <property type="project" value="UniProtKB-KW"/>
</dbReference>
<dbReference type="CDD" id="cd00165">
    <property type="entry name" value="S4"/>
    <property type="match status" value="1"/>
</dbReference>
<dbReference type="Gene3D" id="3.10.290.10">
    <property type="entry name" value="RNA-binding S4 domain"/>
    <property type="match status" value="1"/>
</dbReference>
<dbReference type="InterPro" id="IPR047048">
    <property type="entry name" value="TlyA"/>
</dbReference>
<evidence type="ECO:0000259" key="4">
    <source>
        <dbReference type="Pfam" id="PF01728"/>
    </source>
</evidence>
<keyword evidence="5" id="KW-0489">Methyltransferase</keyword>
<dbReference type="GO" id="GO:0032259">
    <property type="term" value="P:methylation"/>
    <property type="evidence" value="ECO:0007669"/>
    <property type="project" value="UniProtKB-KW"/>
</dbReference>
<dbReference type="GO" id="GO:0008168">
    <property type="term" value="F:methyltransferase activity"/>
    <property type="evidence" value="ECO:0007669"/>
    <property type="project" value="UniProtKB-KW"/>
</dbReference>
<organism evidence="5 6">
    <name type="scientific">Neptuniibacter caesariensis</name>
    <dbReference type="NCBI Taxonomy" id="207954"/>
    <lineage>
        <taxon>Bacteria</taxon>
        <taxon>Pseudomonadati</taxon>
        <taxon>Pseudomonadota</taxon>
        <taxon>Gammaproteobacteria</taxon>
        <taxon>Oceanospirillales</taxon>
        <taxon>Oceanospirillaceae</taxon>
        <taxon>Neptuniibacter</taxon>
    </lineage>
</organism>
<evidence type="ECO:0000313" key="5">
    <source>
        <dbReference type="EMBL" id="PIE25531.1"/>
    </source>
</evidence>
<keyword evidence="1 3" id="KW-0694">RNA-binding</keyword>
<dbReference type="SUPFAM" id="SSF53335">
    <property type="entry name" value="S-adenosyl-L-methionine-dependent methyltransferases"/>
    <property type="match status" value="1"/>
</dbReference>